<dbReference type="RefSeq" id="WP_095063476.1">
    <property type="nucleotide sequence ID" value="NZ_JARWIH010000004.1"/>
</dbReference>
<dbReference type="EMBL" id="FXUV01000076">
    <property type="protein sequence ID" value="SMQ13556.1"/>
    <property type="molecule type" value="Genomic_DNA"/>
</dbReference>
<gene>
    <name evidence="1" type="ORF">KEBURONENSIS_02093</name>
    <name evidence="2" type="ORF">KEBURONENSIS_02109</name>
</gene>
<evidence type="ECO:0000313" key="1">
    <source>
        <dbReference type="EMBL" id="SMQ13556.1"/>
    </source>
</evidence>
<name>A0A238HK59_9NEIS</name>
<proteinExistence type="predicted"/>
<reference evidence="1" key="1">
    <citation type="submission" date="2017-05" db="EMBL/GenBank/DDBJ databases">
        <authorList>
            <person name="Song R."/>
            <person name="Chenine A.L."/>
            <person name="Ruprecht R.M."/>
        </authorList>
    </citation>
    <scope>NUCLEOTIDE SEQUENCE</scope>
    <source>
        <strain evidence="1">Kingella_eburonensis</strain>
    </source>
</reference>
<reference evidence="2 3" key="2">
    <citation type="submission" date="2017-06" db="EMBL/GenBank/DDBJ databases">
        <authorList>
            <person name="Kim H.J."/>
            <person name="Triplett B.A."/>
        </authorList>
    </citation>
    <scope>NUCLEOTIDE SEQUENCE [LARGE SCALE GENOMIC DNA]</scope>
    <source>
        <strain evidence="2">Kingella_eburonensis</strain>
    </source>
</reference>
<dbReference type="EMBL" id="FXUV02000080">
    <property type="protein sequence ID" value="SNB84111.1"/>
    <property type="molecule type" value="Genomic_DNA"/>
</dbReference>
<evidence type="ECO:0000313" key="2">
    <source>
        <dbReference type="EMBL" id="SNB84111.1"/>
    </source>
</evidence>
<dbReference type="STRING" id="1522312.GCA_900177895_02221"/>
<sequence length="90" mass="11139">MLFMLTKEAVQLSQKWQKWQQERQDSRQILQKKLIELREKLPDPNTPDLARVMPRRMPDMRWGVRYYPQRNAYKYTFIDDLPETLERRSI</sequence>
<protein>
    <submittedName>
        <fullName evidence="1">Uncharacterized protein</fullName>
    </submittedName>
</protein>
<dbReference type="AlphaFoldDB" id="A0A238HK59"/>
<evidence type="ECO:0000313" key="3">
    <source>
        <dbReference type="Proteomes" id="UP000215450"/>
    </source>
</evidence>
<dbReference type="Proteomes" id="UP000215450">
    <property type="component" value="Unassembled WGS sequence"/>
</dbReference>
<dbReference type="OrthoDB" id="8614121at2"/>
<keyword evidence="3" id="KW-1185">Reference proteome</keyword>
<organism evidence="1">
    <name type="scientific">Kingella negevensis</name>
    <dbReference type="NCBI Taxonomy" id="1522312"/>
    <lineage>
        <taxon>Bacteria</taxon>
        <taxon>Pseudomonadati</taxon>
        <taxon>Pseudomonadota</taxon>
        <taxon>Betaproteobacteria</taxon>
        <taxon>Neisseriales</taxon>
        <taxon>Neisseriaceae</taxon>
        <taxon>Kingella</taxon>
    </lineage>
</organism>
<accession>A0A238HK59</accession>